<dbReference type="InParanoid" id="A0A1Q3BN23"/>
<dbReference type="FunCoup" id="A0A1Q3BN23">
    <property type="interactions" value="1329"/>
</dbReference>
<dbReference type="GO" id="GO:0032991">
    <property type="term" value="C:protein-containing complex"/>
    <property type="evidence" value="ECO:0007669"/>
    <property type="project" value="UniProtKB-ARBA"/>
</dbReference>
<evidence type="ECO:0000313" key="5">
    <source>
        <dbReference type="Proteomes" id="UP000187406"/>
    </source>
</evidence>
<evidence type="ECO:0000313" key="4">
    <source>
        <dbReference type="EMBL" id="GAV69406.1"/>
    </source>
</evidence>
<dbReference type="PANTHER" id="PTHR15157:SF5">
    <property type="entry name" value="UV RADIATION RESISTANCE-ASSOCIATED GENE PROTEIN"/>
    <property type="match status" value="1"/>
</dbReference>
<dbReference type="PANTHER" id="PTHR15157">
    <property type="entry name" value="UV RADIATION RESISTANCE-ASSOCIATED GENE PROTEIN"/>
    <property type="match status" value="1"/>
</dbReference>
<reference evidence="5" key="1">
    <citation type="submission" date="2016-04" db="EMBL/GenBank/DDBJ databases">
        <title>Cephalotus genome sequencing.</title>
        <authorList>
            <person name="Fukushima K."/>
            <person name="Hasebe M."/>
            <person name="Fang X."/>
        </authorList>
    </citation>
    <scope>NUCLEOTIDE SEQUENCE [LARGE SCALE GENOMIC DNA]</scope>
    <source>
        <strain evidence="5">cv. St1</strain>
    </source>
</reference>
<name>A0A1Q3BN23_CEPFO</name>
<dbReference type="GO" id="GO:0035493">
    <property type="term" value="P:SNARE complex assembly"/>
    <property type="evidence" value="ECO:0007669"/>
    <property type="project" value="TreeGrafter"/>
</dbReference>
<feature type="compositionally biased region" description="Low complexity" evidence="3">
    <location>
        <begin position="296"/>
        <end position="311"/>
    </location>
</feature>
<dbReference type="EMBL" id="BDDD01000719">
    <property type="protein sequence ID" value="GAV69406.1"/>
    <property type="molecule type" value="Genomic_DNA"/>
</dbReference>
<comment type="caution">
    <text evidence="4">The sequence shown here is derived from an EMBL/GenBank/DDBJ whole genome shotgun (WGS) entry which is preliminary data.</text>
</comment>
<keyword evidence="1 2" id="KW-0175">Coiled coil</keyword>
<sequence>MMTKKLSCCTICENSNRPSICAGCVNVRLNDYNTLLKSLKSQRDSLYSRLSEVLVAKGKADDQLNGRVLQNEKIANMREKLRRNKEQLVQGKAKIERLSYELKIKYGVLESARSMLEKNRTEQLEKFYPNYICTQSLRHMAITSERLHRQSMVIKQIRKLFPQRRVNLEGERKDGSTGQYDQICNARLPRGLDPHSVPSEELAASLGYMVQLLNLVVQNLAIPALHNSGFAGSCSRIWQRDSYWDARPSSRGNEYPLFVPRQNYCSTSVENSWTDRSSSNFGVASMESERRPRLDSSGSSSFNYSSASPHSLETHKDLQKGIYLLKKSVACITAYCYNSLCLEVPSDASTFEAFAKLLATLSSSKEIRSVCSLKMACSRSCKQVQQLNKSVLNVNSIVSSSSILERAHTLPITKNLSDNLPNSAASFLFGTEMSDIGKNESLIDGWNLVEHPKFPPPPSQTEDVEHWTRAMFIDATKR</sequence>
<evidence type="ECO:0000256" key="1">
    <source>
        <dbReference type="ARBA" id="ARBA00023054"/>
    </source>
</evidence>
<dbReference type="Proteomes" id="UP000187406">
    <property type="component" value="Unassembled WGS sequence"/>
</dbReference>
<accession>A0A1Q3BN23</accession>
<evidence type="ECO:0000256" key="2">
    <source>
        <dbReference type="SAM" id="Coils"/>
    </source>
</evidence>
<evidence type="ECO:0000256" key="3">
    <source>
        <dbReference type="SAM" id="MobiDB-lite"/>
    </source>
</evidence>
<dbReference type="STRING" id="3775.A0A1Q3BN23"/>
<feature type="region of interest" description="Disordered" evidence="3">
    <location>
        <begin position="284"/>
        <end position="311"/>
    </location>
</feature>
<dbReference type="InterPro" id="IPR018791">
    <property type="entry name" value="UV_resistance/autophagy_Atg14"/>
</dbReference>
<proteinExistence type="predicted"/>
<organism evidence="4 5">
    <name type="scientific">Cephalotus follicularis</name>
    <name type="common">Albany pitcher plant</name>
    <dbReference type="NCBI Taxonomy" id="3775"/>
    <lineage>
        <taxon>Eukaryota</taxon>
        <taxon>Viridiplantae</taxon>
        <taxon>Streptophyta</taxon>
        <taxon>Embryophyta</taxon>
        <taxon>Tracheophyta</taxon>
        <taxon>Spermatophyta</taxon>
        <taxon>Magnoliopsida</taxon>
        <taxon>eudicotyledons</taxon>
        <taxon>Gunneridae</taxon>
        <taxon>Pentapetalae</taxon>
        <taxon>rosids</taxon>
        <taxon>fabids</taxon>
        <taxon>Oxalidales</taxon>
        <taxon>Cephalotaceae</taxon>
        <taxon>Cephalotus</taxon>
    </lineage>
</organism>
<feature type="coiled-coil region" evidence="2">
    <location>
        <begin position="67"/>
        <end position="98"/>
    </location>
</feature>
<dbReference type="GO" id="GO:0005768">
    <property type="term" value="C:endosome"/>
    <property type="evidence" value="ECO:0007669"/>
    <property type="project" value="TreeGrafter"/>
</dbReference>
<protein>
    <submittedName>
        <fullName evidence="4">Atg14 domain-containing protein</fullName>
    </submittedName>
</protein>
<dbReference type="GO" id="GO:0000323">
    <property type="term" value="C:lytic vacuole"/>
    <property type="evidence" value="ECO:0007669"/>
    <property type="project" value="TreeGrafter"/>
</dbReference>
<keyword evidence="5" id="KW-1185">Reference proteome</keyword>
<dbReference type="AlphaFoldDB" id="A0A1Q3BN23"/>
<dbReference type="OrthoDB" id="2019752at2759"/>
<dbReference type="GO" id="GO:0000149">
    <property type="term" value="F:SNARE binding"/>
    <property type="evidence" value="ECO:0007669"/>
    <property type="project" value="TreeGrafter"/>
</dbReference>
<dbReference type="Pfam" id="PF10186">
    <property type="entry name" value="ATG14"/>
    <property type="match status" value="1"/>
</dbReference>
<gene>
    <name evidence="4" type="ORF">CFOL_v3_12907</name>
</gene>